<keyword evidence="1" id="KW-0472">Membrane</keyword>
<evidence type="ECO:0000256" key="1">
    <source>
        <dbReference type="SAM" id="Phobius"/>
    </source>
</evidence>
<reference evidence="2 3" key="1">
    <citation type="submission" date="2015-11" db="EMBL/GenBank/DDBJ databases">
        <title>Solirubrum puertoriconensis gen. nov. an environmental bacteria isolated in Puerto Rico.</title>
        <authorList>
            <person name="Cuebas-Irizarry M.F."/>
            <person name="Montalvo-Rodriguez R."/>
        </authorList>
    </citation>
    <scope>NUCLEOTIDE SEQUENCE [LARGE SCALE GENOMIC DNA]</scope>
    <source>
        <strain evidence="2 3">MC1A</strain>
    </source>
</reference>
<name>A0A9X0HJC3_SOLP1</name>
<evidence type="ECO:0000313" key="3">
    <source>
        <dbReference type="Proteomes" id="UP000054223"/>
    </source>
</evidence>
<keyword evidence="1" id="KW-1133">Transmembrane helix</keyword>
<organism evidence="2 3">
    <name type="scientific">Solirubrum puertoriconensis</name>
    <dbReference type="NCBI Taxonomy" id="1751427"/>
    <lineage>
        <taxon>Bacteria</taxon>
        <taxon>Pseudomonadati</taxon>
        <taxon>Bacteroidota</taxon>
        <taxon>Cytophagia</taxon>
        <taxon>Cytophagales</taxon>
    </lineage>
</organism>
<dbReference type="EMBL" id="LNAL01000008">
    <property type="protein sequence ID" value="KUG06929.1"/>
    <property type="molecule type" value="Genomic_DNA"/>
</dbReference>
<dbReference type="AlphaFoldDB" id="A0A9X0HJC3"/>
<dbReference type="Proteomes" id="UP000054223">
    <property type="component" value="Unassembled WGS sequence"/>
</dbReference>
<evidence type="ECO:0008006" key="4">
    <source>
        <dbReference type="Google" id="ProtNLM"/>
    </source>
</evidence>
<sequence length="260" mass="29285">MKRIHLFEFEDLPWLPKWIRTCMTRLLNVMHRFLGSREDLVMLFTKAMQHSGQRTIVDLCSGSGGPMPEVFAELQKQNPSADLSLLLTDLYPDLGLAAAINQQAGSSISYRTAPVDATQVGPELTGIRSMVCSFHHMPPNVARNILQDAQRSRQPICIYEISDNSSPALLWWISIPMVFIMAFFITPLARPLTWRQLLFTYLIPIIPLCFAWDGAVSNARTYTLQDLDVLLDGLQAADYTWEKGVFAGKAKRLYLLGLPA</sequence>
<keyword evidence="1" id="KW-0812">Transmembrane</keyword>
<protein>
    <recommendedName>
        <fullName evidence="4">Class I SAM-dependent methyltransferase</fullName>
    </recommendedName>
</protein>
<comment type="caution">
    <text evidence="2">The sequence shown here is derived from an EMBL/GenBank/DDBJ whole genome shotgun (WGS) entry which is preliminary data.</text>
</comment>
<feature type="transmembrane region" description="Helical" evidence="1">
    <location>
        <begin position="169"/>
        <end position="189"/>
    </location>
</feature>
<accession>A0A9X0HJC3</accession>
<gene>
    <name evidence="2" type="ORF">ASU33_06285</name>
</gene>
<proteinExistence type="predicted"/>
<dbReference type="OrthoDB" id="117053at2"/>
<keyword evidence="3" id="KW-1185">Reference proteome</keyword>
<evidence type="ECO:0000313" key="2">
    <source>
        <dbReference type="EMBL" id="KUG06929.1"/>
    </source>
</evidence>